<keyword evidence="4" id="KW-0813">Transport</keyword>
<dbReference type="GO" id="GO:0046872">
    <property type="term" value="F:metal ion binding"/>
    <property type="evidence" value="ECO:0007669"/>
    <property type="project" value="UniProtKB-KW"/>
</dbReference>
<comment type="similarity">
    <text evidence="3">Belongs to the formate dehydrogenase gamma subunit family.</text>
</comment>
<evidence type="ECO:0000313" key="17">
    <source>
        <dbReference type="Proteomes" id="UP000032671"/>
    </source>
</evidence>
<organism evidence="15 17">
    <name type="scientific">Acetobacter cibinongensis</name>
    <dbReference type="NCBI Taxonomy" id="146475"/>
    <lineage>
        <taxon>Bacteria</taxon>
        <taxon>Pseudomonadati</taxon>
        <taxon>Pseudomonadota</taxon>
        <taxon>Alphaproteobacteria</taxon>
        <taxon>Acetobacterales</taxon>
        <taxon>Acetobacteraceae</taxon>
        <taxon>Acetobacter</taxon>
    </lineage>
</organism>
<dbReference type="GO" id="GO:0005886">
    <property type="term" value="C:plasma membrane"/>
    <property type="evidence" value="ECO:0007669"/>
    <property type="project" value="UniProtKB-SubCell"/>
</dbReference>
<reference evidence="15 17" key="1">
    <citation type="submission" date="2012-11" db="EMBL/GenBank/DDBJ databases">
        <title>Whole genome sequence of Acetobacter cibinongensis 4H-1.</title>
        <authorList>
            <person name="Azuma Y."/>
            <person name="Higashiura N."/>
            <person name="Hirakawa H."/>
            <person name="Matsushita K."/>
        </authorList>
    </citation>
    <scope>NUCLEOTIDE SEQUENCE [LARGE SCALE GENOMIC DNA]</scope>
    <source>
        <strain evidence="15 17">4H-1</strain>
    </source>
</reference>
<sequence>MSMDTKKAFLRTKFFDRMCHWTMVACFFLVAMSGLSWFFPSLNWLGSVLGTPQTARVLHPFLGTVVFGLLVIMFFRFVHHNLPVRTDIIWFRNVIGVLMNRHGDNLRIGKYNAGQKILFWGIMSLISVLFMTGIVAWRAYFAAYFPIPVIRVALLAHSLAGLALILLVIGHIYMGLWVKGSITGMLTGYVSRAWAKQHHDRWYEEKIASSSETPSKPHS</sequence>
<keyword evidence="8" id="KW-0479">Metal-binding</keyword>
<dbReference type="FunFam" id="1.20.950.20:FF:000002">
    <property type="entry name" value="Formate dehydrogenase cytochrome b556 subunit"/>
    <property type="match status" value="1"/>
</dbReference>
<keyword evidence="5" id="KW-1003">Cell membrane</keyword>
<comment type="subcellular location">
    <subcellularLocation>
        <location evidence="2">Cell membrane</location>
        <topology evidence="2">Multi-pass membrane protein</topology>
    </subcellularLocation>
</comment>
<keyword evidence="18" id="KW-1185">Reference proteome</keyword>
<keyword evidence="9" id="KW-0249">Electron transport</keyword>
<evidence type="ECO:0000256" key="9">
    <source>
        <dbReference type="ARBA" id="ARBA00022982"/>
    </source>
</evidence>
<dbReference type="STRING" id="1231339.Abci_053_006"/>
<dbReference type="PANTHER" id="PTHR30074:SF5">
    <property type="entry name" value="FORMATE DEHYDROGENASE, NITRATE-INDUCIBLE, CYTOCHROME B556(FDN) SUBUNIT"/>
    <property type="match status" value="1"/>
</dbReference>
<dbReference type="Proteomes" id="UP000321891">
    <property type="component" value="Unassembled WGS sequence"/>
</dbReference>
<feature type="transmembrane region" description="Helical" evidence="13">
    <location>
        <begin position="117"/>
        <end position="140"/>
    </location>
</feature>
<comment type="cofactor">
    <cofactor evidence="1">
        <name>heme</name>
        <dbReference type="ChEBI" id="CHEBI:30413"/>
    </cofactor>
</comment>
<comment type="caution">
    <text evidence="15">The sequence shown here is derived from an EMBL/GenBank/DDBJ whole genome shotgun (WGS) entry which is preliminary data.</text>
</comment>
<reference evidence="16 18" key="2">
    <citation type="submission" date="2019-07" db="EMBL/GenBank/DDBJ databases">
        <title>Whole genome shotgun sequence of Acetobacter cibinongensis NBRC 16605.</title>
        <authorList>
            <person name="Hosoyama A."/>
            <person name="Uohara A."/>
            <person name="Ohji S."/>
            <person name="Ichikawa N."/>
        </authorList>
    </citation>
    <scope>NUCLEOTIDE SEQUENCE [LARGE SCALE GENOMIC DNA]</scope>
    <source>
        <strain evidence="16 18">NBRC 16605</strain>
    </source>
</reference>
<evidence type="ECO:0000256" key="5">
    <source>
        <dbReference type="ARBA" id="ARBA00022475"/>
    </source>
</evidence>
<protein>
    <submittedName>
        <fullName evidence="16">Formate dehydrogenase cytochrome b556 subunit</fullName>
    </submittedName>
    <submittedName>
        <fullName evidence="15">Formate dehydrogenase gamma subunit</fullName>
    </submittedName>
</protein>
<dbReference type="PANTHER" id="PTHR30074">
    <property type="entry name" value="FORMATE DEHYDROGENASE, NITRATE-INDUCIBLE, CYTOCHROME B556 FDN SUBUNIT"/>
    <property type="match status" value="1"/>
</dbReference>
<dbReference type="GO" id="GO:0009061">
    <property type="term" value="P:anaerobic respiration"/>
    <property type="evidence" value="ECO:0007669"/>
    <property type="project" value="TreeGrafter"/>
</dbReference>
<dbReference type="Gene3D" id="1.20.950.20">
    <property type="entry name" value="Transmembrane di-heme cytochromes, Chain C"/>
    <property type="match status" value="1"/>
</dbReference>
<keyword evidence="11" id="KW-0408">Iron</keyword>
<dbReference type="Proteomes" id="UP000032671">
    <property type="component" value="Unassembled WGS sequence"/>
</dbReference>
<feature type="domain" description="Cytochrome b561 bacterial/Ni-hydrogenase" evidence="14">
    <location>
        <begin position="15"/>
        <end position="188"/>
    </location>
</feature>
<dbReference type="GO" id="GO:0008863">
    <property type="term" value="F:formate dehydrogenase (NAD+) activity"/>
    <property type="evidence" value="ECO:0007669"/>
    <property type="project" value="InterPro"/>
</dbReference>
<evidence type="ECO:0000256" key="1">
    <source>
        <dbReference type="ARBA" id="ARBA00001971"/>
    </source>
</evidence>
<keyword evidence="12 13" id="KW-0472">Membrane</keyword>
<dbReference type="NCBIfam" id="TIGR01583">
    <property type="entry name" value="formate-DH-gamm"/>
    <property type="match status" value="1"/>
</dbReference>
<evidence type="ECO:0000256" key="10">
    <source>
        <dbReference type="ARBA" id="ARBA00022989"/>
    </source>
</evidence>
<dbReference type="SUPFAM" id="SSF81342">
    <property type="entry name" value="Transmembrane di-heme cytochromes"/>
    <property type="match status" value="1"/>
</dbReference>
<dbReference type="Pfam" id="PF01292">
    <property type="entry name" value="Ni_hydr_CYTB"/>
    <property type="match status" value="1"/>
</dbReference>
<dbReference type="InterPro" id="IPR011577">
    <property type="entry name" value="Cyt_b561_bac/Ni-Hgenase"/>
</dbReference>
<dbReference type="EMBL" id="BJVU01000015">
    <property type="protein sequence ID" value="GEL59876.1"/>
    <property type="molecule type" value="Genomic_DNA"/>
</dbReference>
<evidence type="ECO:0000313" key="15">
    <source>
        <dbReference type="EMBL" id="GAN61652.1"/>
    </source>
</evidence>
<evidence type="ECO:0000256" key="8">
    <source>
        <dbReference type="ARBA" id="ARBA00022723"/>
    </source>
</evidence>
<dbReference type="InterPro" id="IPR051817">
    <property type="entry name" value="FDH_cytochrome_b556_subunit"/>
</dbReference>
<feature type="transmembrane region" description="Helical" evidence="13">
    <location>
        <begin position="21"/>
        <end position="39"/>
    </location>
</feature>
<dbReference type="GO" id="GO:0009326">
    <property type="term" value="C:formate dehydrogenase complex"/>
    <property type="evidence" value="ECO:0007669"/>
    <property type="project" value="InterPro"/>
</dbReference>
<gene>
    <name evidence="15" type="ORF">Abci_053_006</name>
    <name evidence="16" type="ORF">ACI01nite_24780</name>
</gene>
<evidence type="ECO:0000259" key="14">
    <source>
        <dbReference type="Pfam" id="PF01292"/>
    </source>
</evidence>
<evidence type="ECO:0000313" key="16">
    <source>
        <dbReference type="EMBL" id="GEL59876.1"/>
    </source>
</evidence>
<accession>A0A6N3SUT9</accession>
<keyword evidence="10 13" id="KW-1133">Transmembrane helix</keyword>
<evidence type="ECO:0000256" key="2">
    <source>
        <dbReference type="ARBA" id="ARBA00004651"/>
    </source>
</evidence>
<evidence type="ECO:0000256" key="3">
    <source>
        <dbReference type="ARBA" id="ARBA00010747"/>
    </source>
</evidence>
<dbReference type="GO" id="GO:0015944">
    <property type="term" value="P:formate oxidation"/>
    <property type="evidence" value="ECO:0007669"/>
    <property type="project" value="TreeGrafter"/>
</dbReference>
<dbReference type="InterPro" id="IPR006471">
    <property type="entry name" value="Formate_DH_gsu"/>
</dbReference>
<evidence type="ECO:0000256" key="13">
    <source>
        <dbReference type="SAM" id="Phobius"/>
    </source>
</evidence>
<evidence type="ECO:0000313" key="18">
    <source>
        <dbReference type="Proteomes" id="UP000321891"/>
    </source>
</evidence>
<keyword evidence="7 13" id="KW-0812">Transmembrane</keyword>
<name>A0A0D6N6I9_9PROT</name>
<accession>A0A0D6N6I9</accession>
<proteinExistence type="inferred from homology"/>
<dbReference type="InterPro" id="IPR016174">
    <property type="entry name" value="Di-haem_cyt_TM"/>
</dbReference>
<keyword evidence="6" id="KW-0349">Heme</keyword>
<dbReference type="GO" id="GO:0009055">
    <property type="term" value="F:electron transfer activity"/>
    <property type="evidence" value="ECO:0007669"/>
    <property type="project" value="InterPro"/>
</dbReference>
<dbReference type="AlphaFoldDB" id="A0A0D6N6I9"/>
<dbReference type="GO" id="GO:0036397">
    <property type="term" value="F:formate dehydrogenase (quinone) activity"/>
    <property type="evidence" value="ECO:0007669"/>
    <property type="project" value="TreeGrafter"/>
</dbReference>
<evidence type="ECO:0000256" key="11">
    <source>
        <dbReference type="ARBA" id="ARBA00023004"/>
    </source>
</evidence>
<evidence type="ECO:0000256" key="6">
    <source>
        <dbReference type="ARBA" id="ARBA00022617"/>
    </source>
</evidence>
<evidence type="ECO:0000256" key="7">
    <source>
        <dbReference type="ARBA" id="ARBA00022692"/>
    </source>
</evidence>
<feature type="transmembrane region" description="Helical" evidence="13">
    <location>
        <begin position="152"/>
        <end position="176"/>
    </location>
</feature>
<dbReference type="GO" id="GO:0022904">
    <property type="term" value="P:respiratory electron transport chain"/>
    <property type="evidence" value="ECO:0007669"/>
    <property type="project" value="InterPro"/>
</dbReference>
<dbReference type="EMBL" id="BAMV01000051">
    <property type="protein sequence ID" value="GAN61652.1"/>
    <property type="molecule type" value="Genomic_DNA"/>
</dbReference>
<evidence type="ECO:0000256" key="12">
    <source>
        <dbReference type="ARBA" id="ARBA00023136"/>
    </source>
</evidence>
<evidence type="ECO:0000256" key="4">
    <source>
        <dbReference type="ARBA" id="ARBA00022448"/>
    </source>
</evidence>
<feature type="transmembrane region" description="Helical" evidence="13">
    <location>
        <begin position="59"/>
        <end position="78"/>
    </location>
</feature>